<keyword evidence="7" id="KW-1185">Reference proteome</keyword>
<dbReference type="InterPro" id="IPR020845">
    <property type="entry name" value="AMP-binding_CS"/>
</dbReference>
<name>W0AI99_9SPHN</name>
<proteinExistence type="inferred from homology"/>
<evidence type="ECO:0000259" key="4">
    <source>
        <dbReference type="Pfam" id="PF00501"/>
    </source>
</evidence>
<keyword evidence="2" id="KW-0436">Ligase</keyword>
<dbReference type="EMBL" id="CP006644">
    <property type="protein sequence ID" value="AHE56851.1"/>
    <property type="molecule type" value="Genomic_DNA"/>
</dbReference>
<comment type="similarity">
    <text evidence="1">Belongs to the ATP-dependent AMP-binding enzyme family.</text>
</comment>
<dbReference type="GO" id="GO:0006631">
    <property type="term" value="P:fatty acid metabolic process"/>
    <property type="evidence" value="ECO:0007669"/>
    <property type="project" value="TreeGrafter"/>
</dbReference>
<gene>
    <name evidence="6" type="ORF">NX02_26285</name>
</gene>
<dbReference type="PROSITE" id="PS00455">
    <property type="entry name" value="AMP_BINDING"/>
    <property type="match status" value="1"/>
</dbReference>
<sequence length="578" mass="61535">MAANDKTKRKERDMPSALDLRIEAAAAALTAADGPLPVATVPSRFGPALPVIAAAPPTLGAYFAHFCNLHGDADFLVSGEERVSFAAAYAAATRAAHALAGRFGVRKGDRVAIAARNGSAWIILYMATVMAGGVATLLNAWWQGDELADAIADSGAVLLIADPARAGRIADAGRTAPATVLIDMALPLDAALAPLFDGPDFAAVALPMLAPEDDATILFTSGSTGRSRGAISDHRAVVQATFSYLAQTLIVLQIATEDGDAPTRPPATLLNLPLFHVTAEVPVMLQSFALGRKLVLMPRWDAAEAMRLIEAERITYFVGVPLMSFEIMTHPDRHRYDLSSCRDFAAGGAARPPEHVGRIAREIAGARPLIGYGLTETNAVGCGNFRSNYLEKPQSTGRASRPLVDMAILDDAGRPVPQGHRGEVCFRTICNIRGYWGDEPATAALFTRDGYLRTGDIGFVDPDGYLFIVDRKKDIIIRGGENVSCQEVEAALYGHPDVAEVAVFAVADERLGEAPAAAVHLREGATIDAAGLIAFLEPRLAAFKIPCRIWIEADPLPRLGTEKIDRVKLKARYASVTA</sequence>
<dbReference type="KEGG" id="ssan:NX02_26285"/>
<dbReference type="HOGENOM" id="CLU_000022_59_7_5"/>
<evidence type="ECO:0008006" key="8">
    <source>
        <dbReference type="Google" id="ProtNLM"/>
    </source>
</evidence>
<dbReference type="PANTHER" id="PTHR43201">
    <property type="entry name" value="ACYL-COA SYNTHETASE"/>
    <property type="match status" value="1"/>
</dbReference>
<feature type="transmembrane region" description="Helical" evidence="3">
    <location>
        <begin position="120"/>
        <end position="142"/>
    </location>
</feature>
<keyword evidence="3" id="KW-1133">Transmembrane helix</keyword>
<evidence type="ECO:0000256" key="3">
    <source>
        <dbReference type="SAM" id="Phobius"/>
    </source>
</evidence>
<evidence type="ECO:0000313" key="7">
    <source>
        <dbReference type="Proteomes" id="UP000018851"/>
    </source>
</evidence>
<dbReference type="eggNOG" id="COG0318">
    <property type="taxonomic scope" value="Bacteria"/>
</dbReference>
<accession>W0AI99</accession>
<keyword evidence="3" id="KW-0812">Transmembrane</keyword>
<evidence type="ECO:0000313" key="6">
    <source>
        <dbReference type="EMBL" id="AHE56851.1"/>
    </source>
</evidence>
<dbReference type="STRING" id="1123269.NX02_26285"/>
<dbReference type="PATRIC" id="fig|1123269.5.peg.5152"/>
<dbReference type="SUPFAM" id="SSF56801">
    <property type="entry name" value="Acetyl-CoA synthetase-like"/>
    <property type="match status" value="1"/>
</dbReference>
<dbReference type="Pfam" id="PF13193">
    <property type="entry name" value="AMP-binding_C"/>
    <property type="match status" value="1"/>
</dbReference>
<dbReference type="Gene3D" id="3.30.300.30">
    <property type="match status" value="1"/>
</dbReference>
<keyword evidence="3" id="KW-0472">Membrane</keyword>
<dbReference type="InterPro" id="IPR000873">
    <property type="entry name" value="AMP-dep_synth/lig_dom"/>
</dbReference>
<feature type="domain" description="AMP-binding enzyme C-terminal" evidence="5">
    <location>
        <begin position="487"/>
        <end position="560"/>
    </location>
</feature>
<evidence type="ECO:0000256" key="2">
    <source>
        <dbReference type="ARBA" id="ARBA00022598"/>
    </source>
</evidence>
<dbReference type="Gene3D" id="2.30.38.10">
    <property type="entry name" value="Luciferase, Domain 3"/>
    <property type="match status" value="1"/>
</dbReference>
<protein>
    <recommendedName>
        <fullName evidence="8">AMP-dependent synthetase</fullName>
    </recommendedName>
</protein>
<organism evidence="6 7">
    <name type="scientific">Sphingomonas sanxanigenens DSM 19645 = NX02</name>
    <dbReference type="NCBI Taxonomy" id="1123269"/>
    <lineage>
        <taxon>Bacteria</taxon>
        <taxon>Pseudomonadati</taxon>
        <taxon>Pseudomonadota</taxon>
        <taxon>Alphaproteobacteria</taxon>
        <taxon>Sphingomonadales</taxon>
        <taxon>Sphingomonadaceae</taxon>
        <taxon>Sphingomonas</taxon>
    </lineage>
</organism>
<dbReference type="GO" id="GO:0031956">
    <property type="term" value="F:medium-chain fatty acid-CoA ligase activity"/>
    <property type="evidence" value="ECO:0007669"/>
    <property type="project" value="TreeGrafter"/>
</dbReference>
<reference evidence="6 7" key="1">
    <citation type="submission" date="2013-07" db="EMBL/GenBank/DDBJ databases">
        <title>Completed genome of Sphingomonas sanxanigenens NX02.</title>
        <authorList>
            <person name="Ma T."/>
            <person name="Huang H."/>
            <person name="Wu M."/>
            <person name="Li X."/>
            <person name="Li G."/>
        </authorList>
    </citation>
    <scope>NUCLEOTIDE SEQUENCE [LARGE SCALE GENOMIC DNA]</scope>
    <source>
        <strain evidence="6 7">NX02</strain>
    </source>
</reference>
<dbReference type="AlphaFoldDB" id="W0AI99"/>
<dbReference type="Gene3D" id="3.40.50.980">
    <property type="match status" value="2"/>
</dbReference>
<dbReference type="Proteomes" id="UP000018851">
    <property type="component" value="Chromosome"/>
</dbReference>
<dbReference type="InterPro" id="IPR025110">
    <property type="entry name" value="AMP-bd_C"/>
</dbReference>
<dbReference type="Pfam" id="PF00501">
    <property type="entry name" value="AMP-binding"/>
    <property type="match status" value="1"/>
</dbReference>
<evidence type="ECO:0000256" key="1">
    <source>
        <dbReference type="ARBA" id="ARBA00006432"/>
    </source>
</evidence>
<evidence type="ECO:0000259" key="5">
    <source>
        <dbReference type="Pfam" id="PF13193"/>
    </source>
</evidence>
<feature type="domain" description="AMP-dependent synthetase/ligase" evidence="4">
    <location>
        <begin position="64"/>
        <end position="436"/>
    </location>
</feature>
<dbReference type="PANTHER" id="PTHR43201:SF5">
    <property type="entry name" value="MEDIUM-CHAIN ACYL-COA LIGASE ACSF2, MITOCHONDRIAL"/>
    <property type="match status" value="1"/>
</dbReference>
<dbReference type="InterPro" id="IPR045851">
    <property type="entry name" value="AMP-bd_C_sf"/>
</dbReference>